<gene>
    <name evidence="2" type="ORF">CXQ87_002889</name>
</gene>
<protein>
    <submittedName>
        <fullName evidence="2">Uncharacterized protein</fullName>
    </submittedName>
</protein>
<dbReference type="EMBL" id="PKFP01000003">
    <property type="protein sequence ID" value="PVH15058.1"/>
    <property type="molecule type" value="Genomic_DNA"/>
</dbReference>
<feature type="transmembrane region" description="Helical" evidence="1">
    <location>
        <begin position="118"/>
        <end position="141"/>
    </location>
</feature>
<sequence>MQLNFFLVSQDDKPFPGYDFMSNSFSPSKVYRHGYGFLLEIDGKAPLVHAAQKSAAFYSAKFPKEKPLLVEGVRTNSFFDIVDLDAPVNDYFSEGDTVVVSVDRRPNYKSPVPAIMKFLVRLSVFHVIHVAVVSVVVIFAVRNRNVLWNVVKSIYNL</sequence>
<proteinExistence type="predicted"/>
<keyword evidence="1" id="KW-1133">Transmembrane helix</keyword>
<keyword evidence="1" id="KW-0472">Membrane</keyword>
<organism evidence="2 3">
    <name type="scientific">Candidozyma duobushaemuli</name>
    <dbReference type="NCBI Taxonomy" id="1231522"/>
    <lineage>
        <taxon>Eukaryota</taxon>
        <taxon>Fungi</taxon>
        <taxon>Dikarya</taxon>
        <taxon>Ascomycota</taxon>
        <taxon>Saccharomycotina</taxon>
        <taxon>Pichiomycetes</taxon>
        <taxon>Metschnikowiaceae</taxon>
        <taxon>Candidozyma</taxon>
    </lineage>
</organism>
<evidence type="ECO:0000256" key="1">
    <source>
        <dbReference type="SAM" id="Phobius"/>
    </source>
</evidence>
<accession>A0A2V1AAS8</accession>
<dbReference type="GeneID" id="37002889"/>
<evidence type="ECO:0000313" key="2">
    <source>
        <dbReference type="EMBL" id="PVH15058.1"/>
    </source>
</evidence>
<comment type="caution">
    <text evidence="2">The sequence shown here is derived from an EMBL/GenBank/DDBJ whole genome shotgun (WGS) entry which is preliminary data.</text>
</comment>
<keyword evidence="3" id="KW-1185">Reference proteome</keyword>
<name>A0A2V1AAS8_9ASCO</name>
<evidence type="ECO:0000313" key="3">
    <source>
        <dbReference type="Proteomes" id="UP000244406"/>
    </source>
</evidence>
<dbReference type="VEuPathDB" id="FungiDB:CXQ87_002889"/>
<dbReference type="Proteomes" id="UP000244406">
    <property type="component" value="Unassembled WGS sequence"/>
</dbReference>
<dbReference type="AlphaFoldDB" id="A0A2V1AAS8"/>
<reference evidence="2 3" key="1">
    <citation type="submission" date="2017-12" db="EMBL/GenBank/DDBJ databases">
        <title>Genome Sequence of the Amphotericin B-resistant Candida duobushaemulonii strain, B09383.</title>
        <authorList>
            <person name="Chow N.A."/>
            <person name="Gade L."/>
            <person name="Batra D."/>
            <person name="Rowe L.A."/>
            <person name="Loparev V.N."/>
            <person name="Litvintseva A.P."/>
        </authorList>
    </citation>
    <scope>NUCLEOTIDE SEQUENCE [LARGE SCALE GENOMIC DNA]</scope>
    <source>
        <strain evidence="2 3">B09383</strain>
    </source>
</reference>
<keyword evidence="1" id="KW-0812">Transmembrane</keyword>
<dbReference type="RefSeq" id="XP_025335998.1">
    <property type="nucleotide sequence ID" value="XM_025481380.1"/>
</dbReference>